<feature type="transmembrane region" description="Helical" evidence="3">
    <location>
        <begin position="90"/>
        <end position="110"/>
    </location>
</feature>
<organism evidence="5 6">
    <name type="scientific">Paenibacillus tyrfis</name>
    <dbReference type="NCBI Taxonomy" id="1501230"/>
    <lineage>
        <taxon>Bacteria</taxon>
        <taxon>Bacillati</taxon>
        <taxon>Bacillota</taxon>
        <taxon>Bacilli</taxon>
        <taxon>Bacillales</taxon>
        <taxon>Paenibacillaceae</taxon>
        <taxon>Paenibacillus</taxon>
    </lineage>
</organism>
<gene>
    <name evidence="5" type="ORF">ET33_19090</name>
</gene>
<evidence type="ECO:0000313" key="5">
    <source>
        <dbReference type="EMBL" id="KEQ23022.1"/>
    </source>
</evidence>
<keyword evidence="3" id="KW-1133">Transmembrane helix</keyword>
<dbReference type="eggNOG" id="COG1835">
    <property type="taxonomic scope" value="Bacteria"/>
</dbReference>
<feature type="transmembrane region" description="Helical" evidence="3">
    <location>
        <begin position="149"/>
        <end position="169"/>
    </location>
</feature>
<dbReference type="Pfam" id="PF01757">
    <property type="entry name" value="Acyl_transf_3"/>
    <property type="match status" value="1"/>
</dbReference>
<feature type="transmembrane region" description="Helical" evidence="3">
    <location>
        <begin position="12"/>
        <end position="30"/>
    </location>
</feature>
<feature type="transmembrane region" description="Helical" evidence="3">
    <location>
        <begin position="276"/>
        <end position="294"/>
    </location>
</feature>
<feature type="domain" description="Acyltransferase 3" evidence="4">
    <location>
        <begin position="7"/>
        <end position="357"/>
    </location>
</feature>
<accession>A0A081NX49</accession>
<proteinExistence type="inferred from homology"/>
<feature type="transmembrane region" description="Helical" evidence="3">
    <location>
        <begin position="210"/>
        <end position="227"/>
    </location>
</feature>
<comment type="subcellular location">
    <subcellularLocation>
        <location evidence="1">Membrane</location>
    </subcellularLocation>
</comment>
<evidence type="ECO:0000313" key="6">
    <source>
        <dbReference type="Proteomes" id="UP000028123"/>
    </source>
</evidence>
<name>A0A081NX49_9BACL</name>
<keyword evidence="6" id="KW-1185">Reference proteome</keyword>
<feature type="transmembrane region" description="Helical" evidence="3">
    <location>
        <begin position="339"/>
        <end position="360"/>
    </location>
</feature>
<feature type="transmembrane region" description="Helical" evidence="3">
    <location>
        <begin position="239"/>
        <end position="256"/>
    </location>
</feature>
<dbReference type="GO" id="GO:0016747">
    <property type="term" value="F:acyltransferase activity, transferring groups other than amino-acyl groups"/>
    <property type="evidence" value="ECO:0007669"/>
    <property type="project" value="InterPro"/>
</dbReference>
<dbReference type="OrthoDB" id="290051at2"/>
<dbReference type="InterPro" id="IPR050879">
    <property type="entry name" value="Acyltransferase_3"/>
</dbReference>
<dbReference type="PANTHER" id="PTHR23028">
    <property type="entry name" value="ACETYLTRANSFERASE"/>
    <property type="match status" value="1"/>
</dbReference>
<dbReference type="EMBL" id="JNVM01000028">
    <property type="protein sequence ID" value="KEQ23022.1"/>
    <property type="molecule type" value="Genomic_DNA"/>
</dbReference>
<evidence type="ECO:0000259" key="4">
    <source>
        <dbReference type="Pfam" id="PF01757"/>
    </source>
</evidence>
<keyword evidence="3" id="KW-0812">Transmembrane</keyword>
<evidence type="ECO:0000256" key="2">
    <source>
        <dbReference type="ARBA" id="ARBA00007400"/>
    </source>
</evidence>
<protein>
    <recommendedName>
        <fullName evidence="4">Acyltransferase 3 domain-containing protein</fullName>
    </recommendedName>
</protein>
<dbReference type="Proteomes" id="UP000028123">
    <property type="component" value="Unassembled WGS sequence"/>
</dbReference>
<dbReference type="InterPro" id="IPR002656">
    <property type="entry name" value="Acyl_transf_3_dom"/>
</dbReference>
<feature type="transmembrane region" description="Helical" evidence="3">
    <location>
        <begin position="315"/>
        <end position="333"/>
    </location>
</feature>
<keyword evidence="3" id="KW-0472">Membrane</keyword>
<comment type="similarity">
    <text evidence="2">Belongs to the acyltransferase 3 family.</text>
</comment>
<evidence type="ECO:0000256" key="3">
    <source>
        <dbReference type="SAM" id="Phobius"/>
    </source>
</evidence>
<evidence type="ECO:0000256" key="1">
    <source>
        <dbReference type="ARBA" id="ARBA00004370"/>
    </source>
</evidence>
<dbReference type="AlphaFoldDB" id="A0A081NX49"/>
<feature type="transmembrane region" description="Helical" evidence="3">
    <location>
        <begin position="50"/>
        <end position="70"/>
    </location>
</feature>
<feature type="transmembrane region" description="Helical" evidence="3">
    <location>
        <begin position="176"/>
        <end position="198"/>
    </location>
</feature>
<comment type="caution">
    <text evidence="5">The sequence shown here is derived from an EMBL/GenBank/DDBJ whole genome shotgun (WGS) entry which is preliminary data.</text>
</comment>
<reference evidence="5 6" key="1">
    <citation type="submission" date="2014-06" db="EMBL/GenBank/DDBJ databases">
        <title>Draft genome sequence of Paenibacillus sp. MSt1.</title>
        <authorList>
            <person name="Aw Y.K."/>
            <person name="Ong K.S."/>
            <person name="Gan H.M."/>
            <person name="Lee S.M."/>
        </authorList>
    </citation>
    <scope>NUCLEOTIDE SEQUENCE [LARGE SCALE GENOMIC DNA]</scope>
    <source>
        <strain evidence="5 6">MSt1</strain>
    </source>
</reference>
<dbReference type="RefSeq" id="WP_036689900.1">
    <property type="nucleotide sequence ID" value="NZ_JNVM01000028.1"/>
</dbReference>
<sequence>MGSLRFKQLDSLRGLAALTVLFHHLLLAMPQKNVFTTALEVTPARLFVNGHGAVILFFLLSGFVLSLPVLNGNSPPYFSFLIKRLFRIYVPYLVTICITIFISIFLYQGILPEFNSFINQSWKNASDPSLITEHILFIGNPHTISYNPVIWTLIHELRISIVFPFVILMIKSLNPLVSLIVCFLLTFIAGLDGMLFNLPSNGYHSSFFDSLHYLSLFIIGSLIAKHRKQLIDLYRHSKASLKWTVLVAALLFYHYSEVLNKDFFKKLFDTPYNFYLSEYGIAMGASVFIVASLASSKLSNGLTHPGFVFLGKISYSLYLTHLVVMLTFAHALHGRLSNAMILSLSFMGALIVAAVCWLMIERPSMQLGKYLTRSKQTAANPPTTPL</sequence>